<dbReference type="STRING" id="1293890.TALK_08620"/>
<evidence type="ECO:0000256" key="3">
    <source>
        <dbReference type="ARBA" id="ARBA00023163"/>
    </source>
</evidence>
<dbReference type="SUPFAM" id="SSF46785">
    <property type="entry name" value="Winged helix' DNA-binding domain"/>
    <property type="match status" value="1"/>
</dbReference>
<dbReference type="Gene3D" id="1.20.120.530">
    <property type="entry name" value="GntR ligand-binding domain-like"/>
    <property type="match status" value="1"/>
</dbReference>
<dbReference type="OrthoDB" id="9799812at2"/>
<dbReference type="EMBL" id="JFKB01000005">
    <property type="protein sequence ID" value="OSQ48331.1"/>
    <property type="molecule type" value="Genomic_DNA"/>
</dbReference>
<dbReference type="InterPro" id="IPR036388">
    <property type="entry name" value="WH-like_DNA-bd_sf"/>
</dbReference>
<feature type="domain" description="GntR C-terminal" evidence="4">
    <location>
        <begin position="154"/>
        <end position="282"/>
    </location>
</feature>
<dbReference type="Gene3D" id="1.10.10.10">
    <property type="entry name" value="Winged helix-like DNA-binding domain superfamily/Winged helix DNA-binding domain"/>
    <property type="match status" value="2"/>
</dbReference>
<keyword evidence="6" id="KW-1185">Reference proteome</keyword>
<evidence type="ECO:0000313" key="6">
    <source>
        <dbReference type="Proteomes" id="UP000193396"/>
    </source>
</evidence>
<organism evidence="5 6">
    <name type="scientific">Thalassospira alkalitolerans</name>
    <dbReference type="NCBI Taxonomy" id="1293890"/>
    <lineage>
        <taxon>Bacteria</taxon>
        <taxon>Pseudomonadati</taxon>
        <taxon>Pseudomonadota</taxon>
        <taxon>Alphaproteobacteria</taxon>
        <taxon>Rhodospirillales</taxon>
        <taxon>Thalassospiraceae</taxon>
        <taxon>Thalassospira</taxon>
    </lineage>
</organism>
<dbReference type="SUPFAM" id="SSF48008">
    <property type="entry name" value="GntR ligand-binding domain-like"/>
    <property type="match status" value="1"/>
</dbReference>
<dbReference type="Proteomes" id="UP000193396">
    <property type="component" value="Unassembled WGS sequence"/>
</dbReference>
<dbReference type="PANTHER" id="PTHR43537">
    <property type="entry name" value="TRANSCRIPTIONAL REGULATOR, GNTR FAMILY"/>
    <property type="match status" value="1"/>
</dbReference>
<comment type="caution">
    <text evidence="5">The sequence shown here is derived from an EMBL/GenBank/DDBJ whole genome shotgun (WGS) entry which is preliminary data.</text>
</comment>
<dbReference type="Pfam" id="PF07729">
    <property type="entry name" value="FCD"/>
    <property type="match status" value="1"/>
</dbReference>
<dbReference type="AlphaFoldDB" id="A0A1Y2LEV2"/>
<dbReference type="PANTHER" id="PTHR43537:SF51">
    <property type="entry name" value="HTH-TYPE TRANSCRIPTIONAL REGULATOR LGOR-RELATED"/>
    <property type="match status" value="1"/>
</dbReference>
<evidence type="ECO:0000313" key="5">
    <source>
        <dbReference type="EMBL" id="OSQ48331.1"/>
    </source>
</evidence>
<dbReference type="InterPro" id="IPR000524">
    <property type="entry name" value="Tscrpt_reg_HTH_GntR"/>
</dbReference>
<dbReference type="SMART" id="SM00895">
    <property type="entry name" value="FCD"/>
    <property type="match status" value="1"/>
</dbReference>
<dbReference type="GO" id="GO:0003700">
    <property type="term" value="F:DNA-binding transcription factor activity"/>
    <property type="evidence" value="ECO:0007669"/>
    <property type="project" value="InterPro"/>
</dbReference>
<sequence>MARSDKLYKRSYNACLDRLALGWEVSSISGLARDLGVSRNTARRIVVTLCANGLLVEQGGGFKALRNAIGTDYFSDDVVLSTEDFLESAFMELILREDIRPGARIREAVIARQLDVSTSSVREFLIKLSRFGFIRKEPGKSWVFDGFNRAYADELHEVRLLFEMRAIEKLIVLPEEDRFWPSISRMLTEHREFLKHYEERYLEFPKLDTRFHRLLNQASRNRFMDSFQDVIALIFHYHYRWNKVDEKERNCTAAREHIRIIEAIILRNTQEAKNALEAHLKTAEVTLKKSVEW</sequence>
<evidence type="ECO:0000256" key="1">
    <source>
        <dbReference type="ARBA" id="ARBA00023015"/>
    </source>
</evidence>
<dbReference type="RefSeq" id="WP_085617886.1">
    <property type="nucleotide sequence ID" value="NZ_JBLXHE010000009.1"/>
</dbReference>
<protein>
    <recommendedName>
        <fullName evidence="4">GntR C-terminal domain-containing protein</fullName>
    </recommendedName>
</protein>
<evidence type="ECO:0000256" key="2">
    <source>
        <dbReference type="ARBA" id="ARBA00023125"/>
    </source>
</evidence>
<reference evidence="5 6" key="1">
    <citation type="submission" date="2014-03" db="EMBL/GenBank/DDBJ databases">
        <title>The draft genome sequence of Thalassospira alkalitolerans JCM 18968.</title>
        <authorList>
            <person name="Lai Q."/>
            <person name="Shao Z."/>
        </authorList>
    </citation>
    <scope>NUCLEOTIDE SEQUENCE [LARGE SCALE GENOMIC DNA]</scope>
    <source>
        <strain evidence="5 6">JCM 18968</strain>
    </source>
</reference>
<evidence type="ECO:0000259" key="4">
    <source>
        <dbReference type="SMART" id="SM00895"/>
    </source>
</evidence>
<dbReference type="GO" id="GO:0003677">
    <property type="term" value="F:DNA binding"/>
    <property type="evidence" value="ECO:0007669"/>
    <property type="project" value="UniProtKB-KW"/>
</dbReference>
<dbReference type="InterPro" id="IPR036390">
    <property type="entry name" value="WH_DNA-bd_sf"/>
</dbReference>
<name>A0A1Y2LEV2_9PROT</name>
<proteinExistence type="predicted"/>
<accession>A0A1Y2LEV2</accession>
<keyword evidence="3" id="KW-0804">Transcription</keyword>
<dbReference type="InterPro" id="IPR011711">
    <property type="entry name" value="GntR_C"/>
</dbReference>
<gene>
    <name evidence="5" type="ORF">TALK_08620</name>
</gene>
<dbReference type="InterPro" id="IPR008920">
    <property type="entry name" value="TF_FadR/GntR_C"/>
</dbReference>
<keyword evidence="1" id="KW-0805">Transcription regulation</keyword>
<dbReference type="Pfam" id="PF00392">
    <property type="entry name" value="GntR"/>
    <property type="match status" value="1"/>
</dbReference>
<keyword evidence="2" id="KW-0238">DNA-binding</keyword>